<organism evidence="6 7">
    <name type="scientific">Novosphingobium lindaniclasticum LE124</name>
    <dbReference type="NCBI Taxonomy" id="1096930"/>
    <lineage>
        <taxon>Bacteria</taxon>
        <taxon>Pseudomonadati</taxon>
        <taxon>Pseudomonadota</taxon>
        <taxon>Alphaproteobacteria</taxon>
        <taxon>Sphingomonadales</taxon>
        <taxon>Sphingomonadaceae</taxon>
        <taxon>Novosphingobium</taxon>
    </lineage>
</organism>
<feature type="active site" description="Proton acceptor" evidence="2">
    <location>
        <position position="218"/>
    </location>
</feature>
<dbReference type="CDD" id="cd00616">
    <property type="entry name" value="AHBA_syn"/>
    <property type="match status" value="1"/>
</dbReference>
<dbReference type="GO" id="GO:0030170">
    <property type="term" value="F:pyridoxal phosphate binding"/>
    <property type="evidence" value="ECO:0007669"/>
    <property type="project" value="TreeGrafter"/>
</dbReference>
<dbReference type="eggNOG" id="COG0399">
    <property type="taxonomic scope" value="Bacteria"/>
</dbReference>
<dbReference type="GO" id="GO:0000271">
    <property type="term" value="P:polysaccharide biosynthetic process"/>
    <property type="evidence" value="ECO:0007669"/>
    <property type="project" value="TreeGrafter"/>
</dbReference>
<evidence type="ECO:0000313" key="6">
    <source>
        <dbReference type="EMBL" id="EQB17987.1"/>
    </source>
</evidence>
<dbReference type="Proteomes" id="UP000015527">
    <property type="component" value="Unassembled WGS sequence"/>
</dbReference>
<dbReference type="OrthoDB" id="9768668at2"/>
<protein>
    <recommendedName>
        <fullName evidence="8">Aminotransferase</fullName>
    </recommendedName>
</protein>
<dbReference type="InterPro" id="IPR015422">
    <property type="entry name" value="PyrdxlP-dep_Trfase_small"/>
</dbReference>
<sequence>MSSTSIPNDEDSSSTLEPSASPDKAAASQAPAAPQPVRSLWPRHEPDEIEAVAHVLRSGKVNALVHGEQNRVFAADFSRFAGMPEGMCLANGTLTLEVALRALGVGPGHEVIVPARSFFATAGCVLAIGALPVFADVDPVSQNIDPASVERLVTPATRAVICVHLGGWPCDMDALGEICAEHRLHLIEDCAQAHGATWRGRQVGSFGAASSFSFCTDKIMSTGGEGGMLLLRDHQVWLRAWAMKDHGKNYAKVSDHTGTPGAFRYVHDTPGSNYRMTEMQAAIGRCQLAKLPRWLEARRRNAEVLLGALRDVPGLLLPEPPAEVAHAWYKFTLRLDGPGPDVEQRRAAVLAALLARGIPAGSGSCPDMSREHALSALPIRRDGSLANAVDLGRRTLMFPVDHTLAAQDMLRMAEALREVMAETGER</sequence>
<evidence type="ECO:0008006" key="8">
    <source>
        <dbReference type="Google" id="ProtNLM"/>
    </source>
</evidence>
<dbReference type="PIRSF" id="PIRSF000390">
    <property type="entry name" value="PLP_StrS"/>
    <property type="match status" value="1"/>
</dbReference>
<comment type="similarity">
    <text evidence="1 4">Belongs to the DegT/DnrJ/EryC1 family.</text>
</comment>
<gene>
    <name evidence="6" type="ORF">L284_06225</name>
</gene>
<dbReference type="InterPro" id="IPR015424">
    <property type="entry name" value="PyrdxlP-dep_Trfase"/>
</dbReference>
<feature type="modified residue" description="N6-(pyridoxal phosphate)lysine" evidence="3">
    <location>
        <position position="218"/>
    </location>
</feature>
<feature type="region of interest" description="Disordered" evidence="5">
    <location>
        <begin position="1"/>
        <end position="40"/>
    </location>
</feature>
<dbReference type="SUPFAM" id="SSF53383">
    <property type="entry name" value="PLP-dependent transferases"/>
    <property type="match status" value="1"/>
</dbReference>
<dbReference type="Gene3D" id="3.90.1150.10">
    <property type="entry name" value="Aspartate Aminotransferase, domain 1"/>
    <property type="match status" value="1"/>
</dbReference>
<proteinExistence type="inferred from homology"/>
<dbReference type="EMBL" id="ATHL01000047">
    <property type="protein sequence ID" value="EQB17987.1"/>
    <property type="molecule type" value="Genomic_DNA"/>
</dbReference>
<reference evidence="6 7" key="1">
    <citation type="journal article" date="2013" name="Genome Announc.">
        <title>Genome Sequence of Novosphingobium lindaniclasticum LE124T, Isolated from a Hexachlorocyclohexane Dumpsite.</title>
        <authorList>
            <person name="Saxena A."/>
            <person name="Nayyar N."/>
            <person name="Sangwan N."/>
            <person name="Kumari R."/>
            <person name="Khurana J.P."/>
            <person name="Lal R."/>
        </authorList>
    </citation>
    <scope>NUCLEOTIDE SEQUENCE [LARGE SCALE GENOMIC DNA]</scope>
    <source>
        <strain evidence="6 7">LE124</strain>
    </source>
</reference>
<evidence type="ECO:0000256" key="5">
    <source>
        <dbReference type="SAM" id="MobiDB-lite"/>
    </source>
</evidence>
<dbReference type="PANTHER" id="PTHR30244:SF34">
    <property type="entry name" value="DTDP-4-AMINO-4,6-DIDEOXYGALACTOSE TRANSAMINASE"/>
    <property type="match status" value="1"/>
</dbReference>
<dbReference type="Gene3D" id="3.40.640.10">
    <property type="entry name" value="Type I PLP-dependent aspartate aminotransferase-like (Major domain)"/>
    <property type="match status" value="1"/>
</dbReference>
<dbReference type="PANTHER" id="PTHR30244">
    <property type="entry name" value="TRANSAMINASE"/>
    <property type="match status" value="1"/>
</dbReference>
<evidence type="ECO:0000256" key="2">
    <source>
        <dbReference type="PIRSR" id="PIRSR000390-1"/>
    </source>
</evidence>
<feature type="compositionally biased region" description="Low complexity" evidence="5">
    <location>
        <begin position="18"/>
        <end position="36"/>
    </location>
</feature>
<evidence type="ECO:0000256" key="4">
    <source>
        <dbReference type="RuleBase" id="RU004508"/>
    </source>
</evidence>
<accession>T0HY29</accession>
<dbReference type="Pfam" id="PF01041">
    <property type="entry name" value="DegT_DnrJ_EryC1"/>
    <property type="match status" value="1"/>
</dbReference>
<dbReference type="InterPro" id="IPR000653">
    <property type="entry name" value="DegT/StrS_aminotransferase"/>
</dbReference>
<feature type="compositionally biased region" description="Polar residues" evidence="5">
    <location>
        <begin position="1"/>
        <end position="17"/>
    </location>
</feature>
<keyword evidence="3 4" id="KW-0663">Pyridoxal phosphate</keyword>
<dbReference type="GO" id="GO:0008483">
    <property type="term" value="F:transaminase activity"/>
    <property type="evidence" value="ECO:0007669"/>
    <property type="project" value="TreeGrafter"/>
</dbReference>
<comment type="caution">
    <text evidence="6">The sequence shown here is derived from an EMBL/GenBank/DDBJ whole genome shotgun (WGS) entry which is preliminary data.</text>
</comment>
<name>T0HY29_9SPHN</name>
<evidence type="ECO:0000256" key="3">
    <source>
        <dbReference type="PIRSR" id="PIRSR000390-2"/>
    </source>
</evidence>
<dbReference type="InterPro" id="IPR015421">
    <property type="entry name" value="PyrdxlP-dep_Trfase_major"/>
</dbReference>
<keyword evidence="7" id="KW-1185">Reference proteome</keyword>
<evidence type="ECO:0000256" key="1">
    <source>
        <dbReference type="ARBA" id="ARBA00037999"/>
    </source>
</evidence>
<evidence type="ECO:0000313" key="7">
    <source>
        <dbReference type="Proteomes" id="UP000015527"/>
    </source>
</evidence>
<dbReference type="AlphaFoldDB" id="T0HY29"/>
<dbReference type="PATRIC" id="fig|1096930.3.peg.1235"/>